<keyword evidence="2" id="KW-0378">Hydrolase</keyword>
<dbReference type="InterPro" id="IPR048239">
    <property type="entry name" value="YcaC"/>
</dbReference>
<dbReference type="KEGG" id="dog:HP555_02170"/>
<evidence type="ECO:0000313" key="2">
    <source>
        <dbReference type="EMBL" id="QQG64753.1"/>
    </source>
</evidence>
<proteinExistence type="predicted"/>
<organism evidence="2 3">
    <name type="scientific">Desulfobulbus oligotrophicus</name>
    <dbReference type="NCBI Taxonomy" id="1909699"/>
    <lineage>
        <taxon>Bacteria</taxon>
        <taxon>Pseudomonadati</taxon>
        <taxon>Thermodesulfobacteriota</taxon>
        <taxon>Desulfobulbia</taxon>
        <taxon>Desulfobulbales</taxon>
        <taxon>Desulfobulbaceae</taxon>
        <taxon>Desulfobulbus</taxon>
    </lineage>
</organism>
<dbReference type="CDD" id="cd01012">
    <property type="entry name" value="YcaC_related"/>
    <property type="match status" value="1"/>
</dbReference>
<dbReference type="NCBIfam" id="NF041461">
    <property type="entry name" value="C_hydro_YcaC"/>
    <property type="match status" value="1"/>
</dbReference>
<reference evidence="2 3" key="1">
    <citation type="submission" date="2020-05" db="EMBL/GenBank/DDBJ databases">
        <title>Complete genome of Desulfobulbus oligotrophicus.</title>
        <authorList>
            <person name="Podar M."/>
        </authorList>
    </citation>
    <scope>NUCLEOTIDE SEQUENCE [LARGE SCALE GENOMIC DNA]</scope>
    <source>
        <strain evidence="2 3">Prop6</strain>
    </source>
</reference>
<evidence type="ECO:0000313" key="3">
    <source>
        <dbReference type="Proteomes" id="UP000596092"/>
    </source>
</evidence>
<evidence type="ECO:0000259" key="1">
    <source>
        <dbReference type="Pfam" id="PF00857"/>
    </source>
</evidence>
<dbReference type="InterPro" id="IPR053152">
    <property type="entry name" value="Hydrolase_YcaC-like"/>
</dbReference>
<dbReference type="SUPFAM" id="SSF52499">
    <property type="entry name" value="Isochorismatase-like hydrolases"/>
    <property type="match status" value="1"/>
</dbReference>
<dbReference type="InterPro" id="IPR000868">
    <property type="entry name" value="Isochorismatase-like_dom"/>
</dbReference>
<dbReference type="AlphaFoldDB" id="A0A7T5VBD5"/>
<dbReference type="RefSeq" id="WP_199263585.1">
    <property type="nucleotide sequence ID" value="NZ_CP054140.1"/>
</dbReference>
<dbReference type="Pfam" id="PF00857">
    <property type="entry name" value="Isochorismatase"/>
    <property type="match status" value="1"/>
</dbReference>
<accession>A0A7T5VBD5</accession>
<dbReference type="Gene3D" id="3.40.50.850">
    <property type="entry name" value="Isochorismatase-like"/>
    <property type="match status" value="1"/>
</dbReference>
<dbReference type="GO" id="GO:0016787">
    <property type="term" value="F:hydrolase activity"/>
    <property type="evidence" value="ECO:0007669"/>
    <property type="project" value="UniProtKB-KW"/>
</dbReference>
<dbReference type="InterPro" id="IPR036380">
    <property type="entry name" value="Isochorismatase-like_sf"/>
</dbReference>
<dbReference type="EMBL" id="CP054140">
    <property type="protein sequence ID" value="QQG64753.1"/>
    <property type="molecule type" value="Genomic_DNA"/>
</dbReference>
<dbReference type="PANTHER" id="PTHR43559:SF3">
    <property type="entry name" value="HYDROLASE YCAC-RELATED"/>
    <property type="match status" value="1"/>
</dbReference>
<gene>
    <name evidence="2" type="ORF">HP555_02170</name>
</gene>
<sequence>MSTSFKYNRLSKGDAALLLVDHQVGLFSLVQDFPPSEFKNNVLAVAACGKYFNLPTILTTSFENGPNGPLVPELKEIFPNAPYIARPGNINAWDNEDFVSAVKKTGCKQLIIAGIVTEVCVAFPALSAIEEGYEVFVVTDASGTFNDVTRHTAWLRMQAAGAQLINWFGMACELHRDWRNDIEGLGTLFSNHIPNYRNLMTSYFTLTAQK</sequence>
<dbReference type="PANTHER" id="PTHR43559">
    <property type="entry name" value="HYDROLASE YCAC-RELATED"/>
    <property type="match status" value="1"/>
</dbReference>
<keyword evidence="3" id="KW-1185">Reference proteome</keyword>
<feature type="domain" description="Isochorismatase-like" evidence="1">
    <location>
        <begin position="16"/>
        <end position="166"/>
    </location>
</feature>
<dbReference type="Proteomes" id="UP000596092">
    <property type="component" value="Chromosome"/>
</dbReference>
<name>A0A7T5VBD5_9BACT</name>
<protein>
    <submittedName>
        <fullName evidence="2">Hydrolase</fullName>
    </submittedName>
</protein>